<keyword evidence="3" id="KW-1185">Reference proteome</keyword>
<dbReference type="RefSeq" id="XP_009536448.1">
    <property type="nucleotide sequence ID" value="XM_009538153.1"/>
</dbReference>
<accession>G5A8Q0</accession>
<protein>
    <recommendedName>
        <fullName evidence="1">Peptidase S33 tripeptidyl aminopeptidase-like C-terminal domain-containing protein</fullName>
    </recommendedName>
</protein>
<dbReference type="Gene3D" id="3.40.50.1820">
    <property type="entry name" value="alpha/beta hydrolase"/>
    <property type="match status" value="1"/>
</dbReference>
<evidence type="ECO:0000259" key="1">
    <source>
        <dbReference type="Pfam" id="PF08386"/>
    </source>
</evidence>
<feature type="domain" description="Peptidase S33 tripeptidyl aminopeptidase-like C-terminal" evidence="1">
    <location>
        <begin position="70"/>
        <end position="121"/>
    </location>
</feature>
<dbReference type="STRING" id="1094619.G5A8Q0"/>
<dbReference type="GeneID" id="20660950"/>
<proteinExistence type="predicted"/>
<dbReference type="EMBL" id="JH159161">
    <property type="protein sequence ID" value="EGZ08276.1"/>
    <property type="molecule type" value="Genomic_DNA"/>
</dbReference>
<gene>
    <name evidence="2" type="ORF">PHYSODRAFT_526044</name>
</gene>
<reference evidence="2 3" key="1">
    <citation type="journal article" date="2006" name="Science">
        <title>Phytophthora genome sequences uncover evolutionary origins and mechanisms of pathogenesis.</title>
        <authorList>
            <person name="Tyler B.M."/>
            <person name="Tripathy S."/>
            <person name="Zhang X."/>
            <person name="Dehal P."/>
            <person name="Jiang R.H."/>
            <person name="Aerts A."/>
            <person name="Arredondo F.D."/>
            <person name="Baxter L."/>
            <person name="Bensasson D."/>
            <person name="Beynon J.L."/>
            <person name="Chapman J."/>
            <person name="Damasceno C.M."/>
            <person name="Dorrance A.E."/>
            <person name="Dou D."/>
            <person name="Dickerman A.W."/>
            <person name="Dubchak I.L."/>
            <person name="Garbelotto M."/>
            <person name="Gijzen M."/>
            <person name="Gordon S.G."/>
            <person name="Govers F."/>
            <person name="Grunwald N.J."/>
            <person name="Huang W."/>
            <person name="Ivors K.L."/>
            <person name="Jones R.W."/>
            <person name="Kamoun S."/>
            <person name="Krampis K."/>
            <person name="Lamour K.H."/>
            <person name="Lee M.K."/>
            <person name="McDonald W.H."/>
            <person name="Medina M."/>
            <person name="Meijer H.J."/>
            <person name="Nordberg E.K."/>
            <person name="Maclean D.J."/>
            <person name="Ospina-Giraldo M.D."/>
            <person name="Morris P.F."/>
            <person name="Phuntumart V."/>
            <person name="Putnam N.H."/>
            <person name="Rash S."/>
            <person name="Rose J.K."/>
            <person name="Sakihama Y."/>
            <person name="Salamov A.A."/>
            <person name="Savidor A."/>
            <person name="Scheuring C.F."/>
            <person name="Smith B.M."/>
            <person name="Sobral B.W."/>
            <person name="Terry A."/>
            <person name="Torto-Alalibo T.A."/>
            <person name="Win J."/>
            <person name="Xu Z."/>
            <person name="Zhang H."/>
            <person name="Grigoriev I.V."/>
            <person name="Rokhsar D.S."/>
            <person name="Boore J.L."/>
        </authorList>
    </citation>
    <scope>NUCLEOTIDE SEQUENCE [LARGE SCALE GENOMIC DNA]</scope>
    <source>
        <strain evidence="2 3">P6497</strain>
    </source>
</reference>
<dbReference type="InterPro" id="IPR013595">
    <property type="entry name" value="Pept_S33_TAP-like_C"/>
</dbReference>
<dbReference type="InParanoid" id="G5A8Q0"/>
<dbReference type="AlphaFoldDB" id="G5A8Q0"/>
<sequence length="193" mass="21417">MWETPTPSRAELESRVIRSSIATIDTYTRDLPLYCTMTKEKSAACDEFNFGSYDGGGIIYQRDQYWNKSATLPSDASVLLLGGKLDVLTPPKYAGYLLEALGTSKKELIVFDYAGHDVVFSSGMGNGSDPVLTCGFQLVMSYIKNDGDLQRLNRTCVSEMSPFDFSVPTYELHNLLHTDEAYDGEYKPELGST</sequence>
<organism evidence="2 3">
    <name type="scientific">Phytophthora sojae (strain P6497)</name>
    <name type="common">Soybean stem and root rot agent</name>
    <name type="synonym">Phytophthora megasperma f. sp. glycines</name>
    <dbReference type="NCBI Taxonomy" id="1094619"/>
    <lineage>
        <taxon>Eukaryota</taxon>
        <taxon>Sar</taxon>
        <taxon>Stramenopiles</taxon>
        <taxon>Oomycota</taxon>
        <taxon>Peronosporomycetes</taxon>
        <taxon>Peronosporales</taxon>
        <taxon>Peronosporaceae</taxon>
        <taxon>Phytophthora</taxon>
    </lineage>
</organism>
<dbReference type="KEGG" id="psoj:PHYSODRAFT_526044"/>
<name>G5A8Q0_PHYSP</name>
<evidence type="ECO:0000313" key="3">
    <source>
        <dbReference type="Proteomes" id="UP000002640"/>
    </source>
</evidence>
<dbReference type="Pfam" id="PF08386">
    <property type="entry name" value="Abhydrolase_4"/>
    <property type="match status" value="1"/>
</dbReference>
<dbReference type="InterPro" id="IPR029058">
    <property type="entry name" value="AB_hydrolase_fold"/>
</dbReference>
<dbReference type="Proteomes" id="UP000002640">
    <property type="component" value="Unassembled WGS sequence"/>
</dbReference>
<evidence type="ECO:0000313" key="2">
    <source>
        <dbReference type="EMBL" id="EGZ08276.1"/>
    </source>
</evidence>
<dbReference type="SUPFAM" id="SSF53474">
    <property type="entry name" value="alpha/beta-Hydrolases"/>
    <property type="match status" value="1"/>
</dbReference>